<dbReference type="EMBL" id="KI394904">
    <property type="protein sequence ID" value="ERN00458.1"/>
    <property type="molecule type" value="Genomic_DNA"/>
</dbReference>
<dbReference type="Gramene" id="ERN00458">
    <property type="protein sequence ID" value="ERN00458"/>
    <property type="gene ID" value="AMTR_s00100p00143400"/>
</dbReference>
<protein>
    <recommendedName>
        <fullName evidence="4">AP2/ERF domain-containing protein</fullName>
    </recommendedName>
</protein>
<evidence type="ECO:0008006" key="4">
    <source>
        <dbReference type="Google" id="ProtNLM"/>
    </source>
</evidence>
<dbReference type="Proteomes" id="UP000017836">
    <property type="component" value="Unassembled WGS sequence"/>
</dbReference>
<dbReference type="AlphaFoldDB" id="W1NXT1"/>
<accession>W1NXT1</accession>
<evidence type="ECO:0000313" key="3">
    <source>
        <dbReference type="Proteomes" id="UP000017836"/>
    </source>
</evidence>
<keyword evidence="3" id="KW-1185">Reference proteome</keyword>
<feature type="region of interest" description="Disordered" evidence="1">
    <location>
        <begin position="15"/>
        <end position="63"/>
    </location>
</feature>
<proteinExistence type="predicted"/>
<feature type="compositionally biased region" description="Basic residues" evidence="1">
    <location>
        <begin position="37"/>
        <end position="46"/>
    </location>
</feature>
<sequence>MKTPSLTSLILSETYSGSSSSVVEPPADPSPQVSSSSKKRKYRGMKQRPWGNGQSSFETLTEP</sequence>
<feature type="compositionally biased region" description="Polar residues" evidence="1">
    <location>
        <begin position="52"/>
        <end position="63"/>
    </location>
</feature>
<reference evidence="3" key="1">
    <citation type="journal article" date="2013" name="Science">
        <title>The Amborella genome and the evolution of flowering plants.</title>
        <authorList>
            <consortium name="Amborella Genome Project"/>
        </authorList>
    </citation>
    <scope>NUCLEOTIDE SEQUENCE [LARGE SCALE GENOMIC DNA]</scope>
</reference>
<gene>
    <name evidence="2" type="ORF">AMTR_s00100p00143400</name>
</gene>
<evidence type="ECO:0000256" key="1">
    <source>
        <dbReference type="SAM" id="MobiDB-lite"/>
    </source>
</evidence>
<name>W1NXT1_AMBTC</name>
<dbReference type="HOGENOM" id="CLU_2888765_0_0_1"/>
<organism evidence="2 3">
    <name type="scientific">Amborella trichopoda</name>
    <dbReference type="NCBI Taxonomy" id="13333"/>
    <lineage>
        <taxon>Eukaryota</taxon>
        <taxon>Viridiplantae</taxon>
        <taxon>Streptophyta</taxon>
        <taxon>Embryophyta</taxon>
        <taxon>Tracheophyta</taxon>
        <taxon>Spermatophyta</taxon>
        <taxon>Magnoliopsida</taxon>
        <taxon>Amborellales</taxon>
        <taxon>Amborellaceae</taxon>
        <taxon>Amborella</taxon>
    </lineage>
</organism>
<evidence type="ECO:0000313" key="2">
    <source>
        <dbReference type="EMBL" id="ERN00458.1"/>
    </source>
</evidence>